<keyword evidence="7" id="KW-1185">Reference proteome</keyword>
<feature type="domain" description="tRNA (32-2'-O)-methyltransferase regulator THADA-like C-terminal TPR repeats region" evidence="5">
    <location>
        <begin position="1687"/>
        <end position="1770"/>
    </location>
</feature>
<proteinExistence type="predicted"/>
<name>A0A836CDT5_9STRA</name>
<sequence>MRKKRKPEALLLAKAPAVDSVCIASVLQLTRETMPLDSAQSDPADSALHFYAVVTEADAVGAASAEKGLYDQIMMLQRFRHRVRLAITAQAKVQPVQHDDPVRLALLTDLRLGYELFIRLAVCAAGNNLRKTALGLAQVCEDGLQELDASGASHAVTTVRSLLRALATTAESWALMVATADIDDETAARAASFIDTLQELLDLPAGRTVATAADASDWFPPCARSLCALLRAFAPRVSSVTGLHIAPHPCLSDAVRVVVPLMPPGSPLRPPPELERDFAAAVGACAAGLASPLLSKDARTQVSMAALCLARQRWRARGEWCESAATAATVSDSSSGSSGILSSAARRISAVLSSITDAGGDGSSASDGSGGAEGGSSAESPDEVVQVLVTALRGASTVAAAAFARAAVSAIEPEVLVAPLLAGRDGGAAGGNNLLCGAVAPVLLRGCEDTLPASRLYSFQALEAWLTRAEACLRSSHMDQDWWKEGPGEGGAQGYGDGGLRGLLSRATDLVMGTWESPNKQVAAVAPRVFERLVTLQQQREVTLTRVRLPVAAMHPSDLQAQLVMQKSGGSTKADSGDAPSLSADMWQPVVEQMLSQPAEQKGKYMALSTLLPRVGALRLLPLQPDLVERLLDAVGSHVGVASQAVQLLIQLLTAVCDEHCAQLARDAPPPAAAAAAAASAAAKLTAAATRRKKAAAQPQDPYERVRAAALAQARSCWTAAAAAALTRRDSAHARWQTADLFLPEALRYDPGAVVELCARIRERGGAFQADTSSGDLPTPADQPLSGPEIRIAAIIEVARRARDQALAVGLAIVSNPAAASPQGALLSYEEVRCAALHYDARLRLGALGLLACDARTATLPPPHELALLQETLPYSLKTAQGEEQAVLTRSIQVLAARIRDTSRGAVRDIEHAAATAAARAKIAAGSSGGSAAPPQDAQSEPSAAAAAHAELARASALTTWLCTTLLDGIYPGAPFAREVLAGALLGALAAALAPPHPLAGAAAAVLLTPAASVALLNLSISSWDRSRRLAHVLLGHFPPPLALPASSGGGGGGGGGGVANGLRLARWGLLMTRSPRQRESDAGALILRLLLRSYACGRGWLVPLAAVEAAAAAAGTAAADPAPAAPAAAAATPAADASAGTAAVVQPALASPAAAAAPAPAPDAQGAFGEPGAAGGAAAHFVAGLVSVLTARLVGVRAAYESLPGDGVGGLGAALSAFHLGATAAAAGGGSSGGGGGGGGGVGLSLAHGVLAALSYAVEDVDWAAAAADGARWRPIAADLLGAVQGAISLALLVVAERDEDDDSGITAVTADGSVTGGGALKGRATVDCRGHRILGGGGVGPARVPGDASQEWTEVEGGAEAEHVVAGSWLIVKEAARCLGALVARATRQLLSDSSGAAPLLSYDQARRLNILLHIRGAGQQLADALLVLKHQGAVAMAAAGFQAVCEALLCQRSAGAASGGARLEDGAALAALPAAWMDALLRRLGGSGQEVRRVCALLLPLWRGTCLCVCAGAAGCGLVQRLRSVCLLLRRSGGFAAAFQALLRAEPRNCAPVLLPRAMARLLALARPTADALPQRSAAAATGSGGASSATASTLIHSAAAAAPATAVSGSAALAAAQAPTEDVGSGGGGSAAAEAAWRAQVHSLNVLRLAFIDSTLARDVMPYVAPAMMAAIDAFEHPQFAVRNSGMMVLSAVIQRAICNQKNDAGRDSTVTVQGFFDLYPAMHTYLLMQLARASAHAASGGLHPLLHPTLLLLSRLRPALHAGRQGAPQSDAEDASSSARPQPQRDGASAAQAASPYASDYAAPFVPLVTATRGSSHCESSSASPRMPECITCYSGSSD</sequence>
<dbReference type="PANTHER" id="PTHR14387:SF0">
    <property type="entry name" value="DUF2428 DOMAIN-CONTAINING PROTEIN"/>
    <property type="match status" value="1"/>
</dbReference>
<organism evidence="6 7">
    <name type="scientific">Tribonema minus</name>
    <dbReference type="NCBI Taxonomy" id="303371"/>
    <lineage>
        <taxon>Eukaryota</taxon>
        <taxon>Sar</taxon>
        <taxon>Stramenopiles</taxon>
        <taxon>Ochrophyta</taxon>
        <taxon>PX clade</taxon>
        <taxon>Xanthophyceae</taxon>
        <taxon>Tribonematales</taxon>
        <taxon>Tribonemataceae</taxon>
        <taxon>Tribonema</taxon>
    </lineage>
</organism>
<feature type="region of interest" description="Disordered" evidence="2">
    <location>
        <begin position="358"/>
        <end position="380"/>
    </location>
</feature>
<dbReference type="Pfam" id="PF25150">
    <property type="entry name" value="TPR_Trm732"/>
    <property type="match status" value="1"/>
</dbReference>
<feature type="compositionally biased region" description="Low complexity" evidence="2">
    <location>
        <begin position="358"/>
        <end position="367"/>
    </location>
</feature>
<evidence type="ECO:0000313" key="6">
    <source>
        <dbReference type="EMBL" id="KAG5181989.1"/>
    </source>
</evidence>
<evidence type="ECO:0000256" key="2">
    <source>
        <dbReference type="SAM" id="MobiDB-lite"/>
    </source>
</evidence>
<comment type="caution">
    <text evidence="6">The sequence shown here is derived from an EMBL/GenBank/DDBJ whole genome shotgun (WGS) entry which is preliminary data.</text>
</comment>
<dbReference type="InterPro" id="IPR056842">
    <property type="entry name" value="THADA-like_TPR_C"/>
</dbReference>
<reference evidence="6" key="1">
    <citation type="submission" date="2021-02" db="EMBL/GenBank/DDBJ databases">
        <title>First Annotated Genome of the Yellow-green Alga Tribonema minus.</title>
        <authorList>
            <person name="Mahan K.M."/>
        </authorList>
    </citation>
    <scope>NUCLEOTIDE SEQUENCE</scope>
    <source>
        <strain evidence="6">UTEX B ZZ1240</strain>
    </source>
</reference>
<dbReference type="GO" id="GO:0005829">
    <property type="term" value="C:cytosol"/>
    <property type="evidence" value="ECO:0007669"/>
    <property type="project" value="TreeGrafter"/>
</dbReference>
<dbReference type="InterPro" id="IPR056843">
    <property type="entry name" value="THADA-like_TPR"/>
</dbReference>
<feature type="domain" description="DUF2428" evidence="3">
    <location>
        <begin position="1356"/>
        <end position="1495"/>
    </location>
</feature>
<evidence type="ECO:0000313" key="7">
    <source>
        <dbReference type="Proteomes" id="UP000664859"/>
    </source>
</evidence>
<evidence type="ECO:0000259" key="5">
    <source>
        <dbReference type="Pfam" id="PF25151"/>
    </source>
</evidence>
<gene>
    <name evidence="6" type="ORF">JKP88DRAFT_245913</name>
</gene>
<dbReference type="Proteomes" id="UP000664859">
    <property type="component" value="Unassembled WGS sequence"/>
</dbReference>
<protein>
    <recommendedName>
        <fullName evidence="8">DUF2428 domain-containing protein</fullName>
    </recommendedName>
</protein>
<evidence type="ECO:0000259" key="3">
    <source>
        <dbReference type="Pfam" id="PF10350"/>
    </source>
</evidence>
<feature type="domain" description="tRNA (32-2'-O)-methyltransferase regulator THADA-like TPR repeats region" evidence="4">
    <location>
        <begin position="801"/>
        <end position="990"/>
    </location>
</feature>
<dbReference type="PANTHER" id="PTHR14387">
    <property type="entry name" value="THADA/DEATH RECEPTOR INTERACTING PROTEIN"/>
    <property type="match status" value="1"/>
</dbReference>
<evidence type="ECO:0000256" key="1">
    <source>
        <dbReference type="ARBA" id="ARBA00022694"/>
    </source>
</evidence>
<dbReference type="OrthoDB" id="73997at2759"/>
<dbReference type="EMBL" id="JAFCMP010000279">
    <property type="protein sequence ID" value="KAG5181989.1"/>
    <property type="molecule type" value="Genomic_DNA"/>
</dbReference>
<dbReference type="InterPro" id="IPR051954">
    <property type="entry name" value="tRNA_methyltransferase_THADA"/>
</dbReference>
<dbReference type="Pfam" id="PF25151">
    <property type="entry name" value="TPR_Trm732_C"/>
    <property type="match status" value="1"/>
</dbReference>
<dbReference type="InterPro" id="IPR019442">
    <property type="entry name" value="THADA/TRM732_DUF2428"/>
</dbReference>
<keyword evidence="1" id="KW-0819">tRNA processing</keyword>
<feature type="region of interest" description="Disordered" evidence="2">
    <location>
        <begin position="1767"/>
        <end position="1800"/>
    </location>
</feature>
<feature type="domain" description="DUF2428" evidence="3">
    <location>
        <begin position="1531"/>
        <end position="1685"/>
    </location>
</feature>
<evidence type="ECO:0008006" key="8">
    <source>
        <dbReference type="Google" id="ProtNLM"/>
    </source>
</evidence>
<accession>A0A836CDT5</accession>
<dbReference type="GO" id="GO:0030488">
    <property type="term" value="P:tRNA methylation"/>
    <property type="evidence" value="ECO:0007669"/>
    <property type="project" value="TreeGrafter"/>
</dbReference>
<dbReference type="Pfam" id="PF10350">
    <property type="entry name" value="DUF2428"/>
    <property type="match status" value="2"/>
</dbReference>
<evidence type="ECO:0000259" key="4">
    <source>
        <dbReference type="Pfam" id="PF25150"/>
    </source>
</evidence>